<dbReference type="PANTHER" id="PTHR43431:SF1">
    <property type="entry name" value="OS08G0476300 PROTEIN"/>
    <property type="match status" value="1"/>
</dbReference>
<accession>A0A6J4JMN2</accession>
<organism evidence="1">
    <name type="scientific">uncultured Acetobacteraceae bacterium</name>
    <dbReference type="NCBI Taxonomy" id="169975"/>
    <lineage>
        <taxon>Bacteria</taxon>
        <taxon>Pseudomonadati</taxon>
        <taxon>Pseudomonadota</taxon>
        <taxon>Alphaproteobacteria</taxon>
        <taxon>Acetobacterales</taxon>
        <taxon>Acetobacteraceae</taxon>
        <taxon>environmental samples</taxon>
    </lineage>
</organism>
<evidence type="ECO:0000313" key="1">
    <source>
        <dbReference type="EMBL" id="CAA9282430.1"/>
    </source>
</evidence>
<dbReference type="InterPro" id="IPR002347">
    <property type="entry name" value="SDR_fam"/>
</dbReference>
<reference evidence="1" key="1">
    <citation type="submission" date="2020-02" db="EMBL/GenBank/DDBJ databases">
        <authorList>
            <person name="Meier V. D."/>
        </authorList>
    </citation>
    <scope>NUCLEOTIDE SEQUENCE</scope>
    <source>
        <strain evidence="1">AVDCRST_MAG04</strain>
    </source>
</reference>
<dbReference type="Pfam" id="PF13561">
    <property type="entry name" value="adh_short_C2"/>
    <property type="match status" value="1"/>
</dbReference>
<protein>
    <submittedName>
        <fullName evidence="1">Short-chain dehydrogenase, associated with 2-hydroxychromene-2-carboxylate isomerase family protein</fullName>
    </submittedName>
</protein>
<proteinExistence type="predicted"/>
<dbReference type="SUPFAM" id="SSF51735">
    <property type="entry name" value="NAD(P)-binding Rossmann-fold domains"/>
    <property type="match status" value="1"/>
</dbReference>
<dbReference type="PANTHER" id="PTHR43431">
    <property type="entry name" value="OXIDOREDUCTASE, SHORT CHAIN DEHYDROGENASE/REDUCTASE FAMILY (AFU_ORTHOLOGUE AFUA_5G14000)"/>
    <property type="match status" value="1"/>
</dbReference>
<dbReference type="EMBL" id="CADCTL010000288">
    <property type="protein sequence ID" value="CAA9282430.1"/>
    <property type="molecule type" value="Genomic_DNA"/>
</dbReference>
<dbReference type="InterPro" id="IPR036291">
    <property type="entry name" value="NAD(P)-bd_dom_sf"/>
</dbReference>
<name>A0A6J4JMN2_9PROT</name>
<sequence length="287" mass="31239">MSPQQHSANSKGRPVAVVVGATSKWQADGRNTKLAHGRPVDDGDLPVALRWGVGGAIAQKFAAEGFLTVLTTRAEANASALAAAIRDQGGAGMVVELDLVSERSIAAAFRRIREEAGDPEVLVYNAGYLEGRDLPPEKELLEHVPLEILDTALHIACRGPFLVAKEVLPAMRQRGVGSLFFTNNASSLRGKKRRTGESLYYPRAMMRTLAQVLTEEYSEHGVHVANVVVDGLIDSPGTRALPRAQQNPDAVVNPVKIAEAFWYLHTQDRSCWTHELQLTPFPTKPSY</sequence>
<dbReference type="Gene3D" id="3.40.50.720">
    <property type="entry name" value="NAD(P)-binding Rossmann-like Domain"/>
    <property type="match status" value="1"/>
</dbReference>
<dbReference type="AlphaFoldDB" id="A0A6J4JMN2"/>
<gene>
    <name evidence="1" type="ORF">AVDCRST_MAG04-3827</name>
</gene>